<dbReference type="SUPFAM" id="SSF50037">
    <property type="entry name" value="C-terminal domain of transcriptional repressors"/>
    <property type="match status" value="1"/>
</dbReference>
<keyword evidence="5" id="KW-0805">Transcription regulation</keyword>
<dbReference type="HAMAP" id="MF_00978">
    <property type="entry name" value="Bifunct_BirA"/>
    <property type="match status" value="1"/>
</dbReference>
<dbReference type="GO" id="GO:0004077">
    <property type="term" value="F:biotin--[biotin carboxyl-carrier protein] ligase activity"/>
    <property type="evidence" value="ECO:0007669"/>
    <property type="project" value="UniProtKB-UniRule"/>
</dbReference>
<dbReference type="GO" id="GO:0016740">
    <property type="term" value="F:transferase activity"/>
    <property type="evidence" value="ECO:0007669"/>
    <property type="project" value="UniProtKB-ARBA"/>
</dbReference>
<dbReference type="AlphaFoldDB" id="A0A226BWF5"/>
<keyword evidence="5" id="KW-0678">Repressor</keyword>
<dbReference type="Proteomes" id="UP000214588">
    <property type="component" value="Unassembled WGS sequence"/>
</dbReference>
<evidence type="ECO:0000313" key="8">
    <source>
        <dbReference type="Proteomes" id="UP000214588"/>
    </source>
</evidence>
<proteinExistence type="inferred from homology"/>
<comment type="caution">
    <text evidence="5">Lacks conserved residue(s) required for the propagation of feature annotation.</text>
</comment>
<dbReference type="GO" id="GO:0005737">
    <property type="term" value="C:cytoplasm"/>
    <property type="evidence" value="ECO:0007669"/>
    <property type="project" value="TreeGrafter"/>
</dbReference>
<dbReference type="PROSITE" id="PS51733">
    <property type="entry name" value="BPL_LPL_CATALYTIC"/>
    <property type="match status" value="1"/>
</dbReference>
<dbReference type="InterPro" id="IPR008988">
    <property type="entry name" value="Transcriptional_repressor_C"/>
</dbReference>
<evidence type="ECO:0000313" key="7">
    <source>
        <dbReference type="EMBL" id="OWZ83295.1"/>
    </source>
</evidence>
<dbReference type="OrthoDB" id="9807064at2"/>
<keyword evidence="5" id="KW-0238">DNA-binding</keyword>
<keyword evidence="3 5" id="KW-0067">ATP-binding</keyword>
<keyword evidence="2 5" id="KW-0547">Nucleotide-binding</keyword>
<feature type="binding site" evidence="5">
    <location>
        <position position="155"/>
    </location>
    <ligand>
        <name>biotin</name>
        <dbReference type="ChEBI" id="CHEBI:57586"/>
    </ligand>
</feature>
<dbReference type="GO" id="GO:0003677">
    <property type="term" value="F:DNA binding"/>
    <property type="evidence" value="ECO:0007669"/>
    <property type="project" value="UniProtKB-UniRule"/>
</dbReference>
<sequence>MKADLNISRTAIWKNIEGLVDLGYGIDRVRGKGYYLISIPDLLYPWELDQNIREQFDMTHFSTIDSTNRYGHSVTSPHIVLAEQQTSGKGRLGRSWASFHGGIYFSLVINPNCSMDEIPTLPLVIATAIARVFRNHLNIHAQIKWPNDVLVNDKKVSGILVELSGETDAPQKAIIGVGINANQTVENFPSELQDKVATLKKIKGKPIDRKVLLCKVLDEITILLNMLNENISDVLNIWKEFSCTLGKEITVKQVSSRNLAGYAIDIDERGALIIETKHGKEKILSGDTFHN</sequence>
<name>A0A226BWF5_9FIRM</name>
<dbReference type="CDD" id="cd16442">
    <property type="entry name" value="BPL"/>
    <property type="match status" value="1"/>
</dbReference>
<dbReference type="Gene3D" id="2.30.30.100">
    <property type="match status" value="1"/>
</dbReference>
<dbReference type="EC" id="6.3.4.15" evidence="5"/>
<gene>
    <name evidence="5" type="primary">birA</name>
    <name evidence="7" type="ORF">CDO51_09425</name>
</gene>
<dbReference type="InterPro" id="IPR036388">
    <property type="entry name" value="WH-like_DNA-bd_sf"/>
</dbReference>
<protein>
    <recommendedName>
        <fullName evidence="5">Bifunctional ligase/repressor BirA</fullName>
    </recommendedName>
    <alternativeName>
        <fullName evidence="5">Biotin--[acetyl-CoA-carboxylase] ligase</fullName>
        <ecNumber evidence="5">6.3.4.15</ecNumber>
    </alternativeName>
    <alternativeName>
        <fullName evidence="5">Biotin--protein ligase</fullName>
    </alternativeName>
    <alternativeName>
        <fullName evidence="5">Biotin-[acetyl-CoA carboxylase] synthetase</fullName>
    </alternativeName>
</protein>
<dbReference type="EMBL" id="NIQC01000022">
    <property type="protein sequence ID" value="OWZ83295.1"/>
    <property type="molecule type" value="Genomic_DNA"/>
</dbReference>
<feature type="domain" description="BPL/LPL catalytic" evidence="6">
    <location>
        <begin position="53"/>
        <end position="228"/>
    </location>
</feature>
<dbReference type="PANTHER" id="PTHR12835">
    <property type="entry name" value="BIOTIN PROTEIN LIGASE"/>
    <property type="match status" value="1"/>
</dbReference>
<evidence type="ECO:0000256" key="4">
    <source>
        <dbReference type="ARBA" id="ARBA00023267"/>
    </source>
</evidence>
<dbReference type="InterPro" id="IPR004408">
    <property type="entry name" value="Biotin_CoA_COase_ligase"/>
</dbReference>
<dbReference type="Gene3D" id="1.10.10.10">
    <property type="entry name" value="Winged helix-like DNA-binding domain superfamily/Winged helix DNA-binding domain"/>
    <property type="match status" value="1"/>
</dbReference>
<dbReference type="InterPro" id="IPR004143">
    <property type="entry name" value="BPL_LPL_catalytic"/>
</dbReference>
<keyword evidence="8" id="KW-1185">Reference proteome</keyword>
<dbReference type="Pfam" id="PF02237">
    <property type="entry name" value="BPL_C"/>
    <property type="match status" value="1"/>
</dbReference>
<feature type="binding site" evidence="5">
    <location>
        <position position="85"/>
    </location>
    <ligand>
        <name>biotin</name>
        <dbReference type="ChEBI" id="CHEBI:57586"/>
    </ligand>
</feature>
<dbReference type="NCBIfam" id="TIGR00121">
    <property type="entry name" value="birA_ligase"/>
    <property type="match status" value="1"/>
</dbReference>
<dbReference type="InterPro" id="IPR045864">
    <property type="entry name" value="aa-tRNA-synth_II/BPL/LPL"/>
</dbReference>
<dbReference type="InterPro" id="IPR003142">
    <property type="entry name" value="BPL_C"/>
</dbReference>
<dbReference type="Pfam" id="PF03099">
    <property type="entry name" value="BPL_LplA_LipB"/>
    <property type="match status" value="1"/>
</dbReference>
<dbReference type="GO" id="GO:0005524">
    <property type="term" value="F:ATP binding"/>
    <property type="evidence" value="ECO:0007669"/>
    <property type="project" value="UniProtKB-UniRule"/>
</dbReference>
<dbReference type="Gene3D" id="3.30.930.10">
    <property type="entry name" value="Bira Bifunctional Protein, Domain 2"/>
    <property type="match status" value="1"/>
</dbReference>
<evidence type="ECO:0000256" key="2">
    <source>
        <dbReference type="ARBA" id="ARBA00022741"/>
    </source>
</evidence>
<comment type="similarity">
    <text evidence="5">Belongs to the biotin--protein ligase family.</text>
</comment>
<comment type="catalytic activity">
    <reaction evidence="5">
        <text>biotin + L-lysyl-[protein] + ATP = N(6)-biotinyl-L-lysyl-[protein] + AMP + diphosphate + H(+)</text>
        <dbReference type="Rhea" id="RHEA:11756"/>
        <dbReference type="Rhea" id="RHEA-COMP:9752"/>
        <dbReference type="Rhea" id="RHEA-COMP:10505"/>
        <dbReference type="ChEBI" id="CHEBI:15378"/>
        <dbReference type="ChEBI" id="CHEBI:29969"/>
        <dbReference type="ChEBI" id="CHEBI:30616"/>
        <dbReference type="ChEBI" id="CHEBI:33019"/>
        <dbReference type="ChEBI" id="CHEBI:57586"/>
        <dbReference type="ChEBI" id="CHEBI:83144"/>
        <dbReference type="ChEBI" id="CHEBI:456215"/>
        <dbReference type="EC" id="6.3.4.15"/>
    </reaction>
</comment>
<dbReference type="GO" id="GO:0009249">
    <property type="term" value="P:protein lipoylation"/>
    <property type="evidence" value="ECO:0007669"/>
    <property type="project" value="UniProtKB-ARBA"/>
</dbReference>
<dbReference type="Pfam" id="PF08279">
    <property type="entry name" value="HTH_11"/>
    <property type="match status" value="1"/>
</dbReference>
<dbReference type="InterPro" id="IPR030855">
    <property type="entry name" value="Bifunct_BirA"/>
</dbReference>
<accession>A0A226BWF5</accession>
<evidence type="ECO:0000256" key="3">
    <source>
        <dbReference type="ARBA" id="ARBA00022840"/>
    </source>
</evidence>
<evidence type="ECO:0000256" key="1">
    <source>
        <dbReference type="ARBA" id="ARBA00022598"/>
    </source>
</evidence>
<evidence type="ECO:0000259" key="6">
    <source>
        <dbReference type="PROSITE" id="PS51733"/>
    </source>
</evidence>
<comment type="function">
    <text evidence="5">Acts both as a biotin--[acetyl-CoA-carboxylase] ligase and a repressor.</text>
</comment>
<feature type="binding site" evidence="5">
    <location>
        <begin position="66"/>
        <end position="68"/>
    </location>
    <ligand>
        <name>biotin</name>
        <dbReference type="ChEBI" id="CHEBI:57586"/>
    </ligand>
</feature>
<keyword evidence="1 5" id="KW-0436">Ligase</keyword>
<reference evidence="7 8" key="1">
    <citation type="submission" date="2017-06" db="EMBL/GenBank/DDBJ databases">
        <title>Draft Genome Sequence of Natranaerobius trueperi halophilic, alkalithermophilic bacteria from soda lakes.</title>
        <authorList>
            <person name="Zhao B."/>
        </authorList>
    </citation>
    <scope>NUCLEOTIDE SEQUENCE [LARGE SCALE GENOMIC DNA]</scope>
    <source>
        <strain evidence="7 8">DSM 18760</strain>
    </source>
</reference>
<organism evidence="7 8">
    <name type="scientific">Natranaerobius trueperi</name>
    <dbReference type="NCBI Taxonomy" id="759412"/>
    <lineage>
        <taxon>Bacteria</taxon>
        <taxon>Bacillati</taxon>
        <taxon>Bacillota</taxon>
        <taxon>Clostridia</taxon>
        <taxon>Natranaerobiales</taxon>
        <taxon>Natranaerobiaceae</taxon>
        <taxon>Natranaerobius</taxon>
    </lineage>
</organism>
<dbReference type="PANTHER" id="PTHR12835:SF5">
    <property type="entry name" value="BIOTIN--PROTEIN LIGASE"/>
    <property type="match status" value="1"/>
</dbReference>
<comment type="caution">
    <text evidence="7">The sequence shown here is derived from an EMBL/GenBank/DDBJ whole genome shotgun (WGS) entry which is preliminary data.</text>
</comment>
<keyword evidence="4 5" id="KW-0092">Biotin</keyword>
<dbReference type="InterPro" id="IPR013196">
    <property type="entry name" value="HTH_11"/>
</dbReference>
<dbReference type="GO" id="GO:0006355">
    <property type="term" value="P:regulation of DNA-templated transcription"/>
    <property type="evidence" value="ECO:0007669"/>
    <property type="project" value="UniProtKB-UniRule"/>
</dbReference>
<dbReference type="SUPFAM" id="SSF55681">
    <property type="entry name" value="Class II aaRS and biotin synthetases"/>
    <property type="match status" value="1"/>
</dbReference>
<keyword evidence="5" id="KW-0804">Transcription</keyword>
<evidence type="ECO:0000256" key="5">
    <source>
        <dbReference type="HAMAP-Rule" id="MF_00978"/>
    </source>
</evidence>